<dbReference type="RefSeq" id="WP_347613146.1">
    <property type="nucleotide sequence ID" value="NZ_JBDPZC010000016.1"/>
</dbReference>
<sequence length="120" mass="13162">MLEVLECYRSIESTTGWSSGWPRRAPQRWCLSGASYFAYDEAGRLVGEYDANQAPLYETVYLGSMPVAVLKQAGTAASSMLSNVAYNVYSGQLDTPRVITSSADEAIRFEFNDGKLASVK</sequence>
<proteinExistence type="predicted"/>
<comment type="caution">
    <text evidence="1">The sequence shown here is derived from an EMBL/GenBank/DDBJ whole genome shotgun (WGS) entry which is preliminary data.</text>
</comment>
<reference evidence="1 2" key="1">
    <citation type="submission" date="2024-05" db="EMBL/GenBank/DDBJ databases">
        <title>Roseateles sp. 2.12 16S ribosomal RNA gene Genome sequencing and assembly.</title>
        <authorList>
            <person name="Woo H."/>
        </authorList>
    </citation>
    <scope>NUCLEOTIDE SEQUENCE [LARGE SCALE GENOMIC DNA]</scope>
    <source>
        <strain evidence="1 2">2.12</strain>
    </source>
</reference>
<evidence type="ECO:0000313" key="2">
    <source>
        <dbReference type="Proteomes" id="UP001462640"/>
    </source>
</evidence>
<organism evidence="1 2">
    <name type="scientific">Roseateles flavus</name>
    <dbReference type="NCBI Taxonomy" id="3149041"/>
    <lineage>
        <taxon>Bacteria</taxon>
        <taxon>Pseudomonadati</taxon>
        <taxon>Pseudomonadota</taxon>
        <taxon>Betaproteobacteria</taxon>
        <taxon>Burkholderiales</taxon>
        <taxon>Sphaerotilaceae</taxon>
        <taxon>Roseateles</taxon>
    </lineage>
</organism>
<accession>A0ABV0GKK0</accession>
<keyword evidence="2" id="KW-1185">Reference proteome</keyword>
<dbReference type="Proteomes" id="UP001462640">
    <property type="component" value="Unassembled WGS sequence"/>
</dbReference>
<dbReference type="EMBL" id="JBDPZC010000016">
    <property type="protein sequence ID" value="MEO3715598.1"/>
    <property type="molecule type" value="Genomic_DNA"/>
</dbReference>
<protein>
    <submittedName>
        <fullName evidence="1">Uncharacterized protein</fullName>
    </submittedName>
</protein>
<gene>
    <name evidence="1" type="ORF">ABDJ40_22725</name>
</gene>
<evidence type="ECO:0000313" key="1">
    <source>
        <dbReference type="EMBL" id="MEO3715598.1"/>
    </source>
</evidence>
<name>A0ABV0GKK0_9BURK</name>